<accession>A0A0B7AFP5</accession>
<protein>
    <submittedName>
        <fullName evidence="1">Uncharacterized protein</fullName>
    </submittedName>
</protein>
<reference evidence="1" key="1">
    <citation type="submission" date="2014-12" db="EMBL/GenBank/DDBJ databases">
        <title>Insight into the proteome of Arion vulgaris.</title>
        <authorList>
            <person name="Aradska J."/>
            <person name="Bulat T."/>
            <person name="Smidak R."/>
            <person name="Sarate P."/>
            <person name="Gangsoo J."/>
            <person name="Sialana F."/>
            <person name="Bilban M."/>
            <person name="Lubec G."/>
        </authorList>
    </citation>
    <scope>NUCLEOTIDE SEQUENCE</scope>
    <source>
        <tissue evidence="1">Skin</tissue>
    </source>
</reference>
<sequence>MSIVERENKKKQLSKIDVWHSTFEFIQTLKTSKRRSFLQNKRNECIEDGGNEQRRKKK</sequence>
<organism evidence="1">
    <name type="scientific">Arion vulgaris</name>
    <dbReference type="NCBI Taxonomy" id="1028688"/>
    <lineage>
        <taxon>Eukaryota</taxon>
        <taxon>Metazoa</taxon>
        <taxon>Spiralia</taxon>
        <taxon>Lophotrochozoa</taxon>
        <taxon>Mollusca</taxon>
        <taxon>Gastropoda</taxon>
        <taxon>Heterobranchia</taxon>
        <taxon>Euthyneura</taxon>
        <taxon>Panpulmonata</taxon>
        <taxon>Eupulmonata</taxon>
        <taxon>Stylommatophora</taxon>
        <taxon>Helicina</taxon>
        <taxon>Arionoidea</taxon>
        <taxon>Arionidae</taxon>
        <taxon>Arion</taxon>
    </lineage>
</organism>
<proteinExistence type="predicted"/>
<gene>
    <name evidence="1" type="primary">ORF111709</name>
</gene>
<dbReference type="EMBL" id="HACG01031880">
    <property type="protein sequence ID" value="CEK78745.1"/>
    <property type="molecule type" value="Transcribed_RNA"/>
</dbReference>
<name>A0A0B7AFP5_9EUPU</name>
<dbReference type="AlphaFoldDB" id="A0A0B7AFP5"/>
<evidence type="ECO:0000313" key="1">
    <source>
        <dbReference type="EMBL" id="CEK78745.1"/>
    </source>
</evidence>